<name>A0A4P2PWV2_SORCE</name>
<dbReference type="Proteomes" id="UP000295781">
    <property type="component" value="Chromosome"/>
</dbReference>
<feature type="region of interest" description="Disordered" evidence="1">
    <location>
        <begin position="372"/>
        <end position="391"/>
    </location>
</feature>
<sequence length="441" mass="46667">MELLVAMAAGLTVSMAAFLLSKNATRFFQNEARASASHLAATLGLNRIVADLQRAAHQSSPNVQRDPFLCGDIDTWPEGLKRLAGVTIVQDGSMDGSGVDQLTANGLSPDALIIGGSFNTTEQFYFNSINCTAGGCVVNIDPFSGAVQRTLARANGGGASLNDIFRPNRFLRLKILGQSKYMYGVIQGTTVAGDPIHTIQVTLMATYGLPQLQTFGDCGVTTGFNGTGGFANPVSRVRYDIRSLAGHPTYGALVGPAYPGDPAAAADVERMTGDSGRTELVRVELDENGGEIPATLELVAEYAVDLKFGIVTAEESGLPGVTNPQLTRYPITATNNAAVYDRAGDNTTAGAVPERIRAVQVRLSTRTRAPDRDVNLPFDADDPAGPVTGPDGRRYRFLIPGVVDGVSTLDNTPPAGSPPVYARMRTLYADVALPNQAYVPW</sequence>
<gene>
    <name evidence="2" type="ORF">SOCEGT47_018270</name>
</gene>
<organism evidence="2 3">
    <name type="scientific">Sorangium cellulosum</name>
    <name type="common">Polyangium cellulosum</name>
    <dbReference type="NCBI Taxonomy" id="56"/>
    <lineage>
        <taxon>Bacteria</taxon>
        <taxon>Pseudomonadati</taxon>
        <taxon>Myxococcota</taxon>
        <taxon>Polyangia</taxon>
        <taxon>Polyangiales</taxon>
        <taxon>Polyangiaceae</taxon>
        <taxon>Sorangium</taxon>
    </lineage>
</organism>
<evidence type="ECO:0000313" key="3">
    <source>
        <dbReference type="Proteomes" id="UP000295781"/>
    </source>
</evidence>
<reference evidence="2 3" key="1">
    <citation type="submission" date="2015-09" db="EMBL/GenBank/DDBJ databases">
        <title>Sorangium comparison.</title>
        <authorList>
            <person name="Zaburannyi N."/>
            <person name="Bunk B."/>
            <person name="Overmann J."/>
            <person name="Mueller R."/>
        </authorList>
    </citation>
    <scope>NUCLEOTIDE SEQUENCE [LARGE SCALE GENOMIC DNA]</scope>
    <source>
        <strain evidence="2 3">So ceGT47</strain>
    </source>
</reference>
<dbReference type="AlphaFoldDB" id="A0A4P2PWV2"/>
<evidence type="ECO:0000256" key="1">
    <source>
        <dbReference type="SAM" id="MobiDB-lite"/>
    </source>
</evidence>
<dbReference type="EMBL" id="CP012670">
    <property type="protein sequence ID" value="AUX21345.1"/>
    <property type="molecule type" value="Genomic_DNA"/>
</dbReference>
<accession>A0A4P2PWV2</accession>
<protein>
    <submittedName>
        <fullName evidence="2">Uncharacterized protein</fullName>
    </submittedName>
</protein>
<evidence type="ECO:0000313" key="2">
    <source>
        <dbReference type="EMBL" id="AUX21345.1"/>
    </source>
</evidence>
<proteinExistence type="predicted"/>